<dbReference type="Pfam" id="PF00196">
    <property type="entry name" value="GerE"/>
    <property type="match status" value="1"/>
</dbReference>
<dbReference type="InterPro" id="IPR000792">
    <property type="entry name" value="Tscrpt_reg_LuxR_C"/>
</dbReference>
<dbReference type="InterPro" id="IPR039420">
    <property type="entry name" value="WalR-like"/>
</dbReference>
<evidence type="ECO:0000313" key="5">
    <source>
        <dbReference type="Proteomes" id="UP000540656"/>
    </source>
</evidence>
<dbReference type="Proteomes" id="UP000540656">
    <property type="component" value="Unassembled WGS sequence"/>
</dbReference>
<evidence type="ECO:0000256" key="2">
    <source>
        <dbReference type="SAM" id="MobiDB-lite"/>
    </source>
</evidence>
<comment type="caution">
    <text evidence="4">The sequence shown here is derived from an EMBL/GenBank/DDBJ whole genome shotgun (WGS) entry which is preliminary data.</text>
</comment>
<dbReference type="GO" id="GO:0003677">
    <property type="term" value="F:DNA binding"/>
    <property type="evidence" value="ECO:0007669"/>
    <property type="project" value="UniProtKB-KW"/>
</dbReference>
<dbReference type="RefSeq" id="WP_218855430.1">
    <property type="nucleotide sequence ID" value="NZ_JACCAA010000001.1"/>
</dbReference>
<name>A0A7Y9S0S8_9ACTN</name>
<keyword evidence="5" id="KW-1185">Reference proteome</keyword>
<proteinExistence type="predicted"/>
<dbReference type="SUPFAM" id="SSF52172">
    <property type="entry name" value="CheY-like"/>
    <property type="match status" value="1"/>
</dbReference>
<dbReference type="CDD" id="cd06170">
    <property type="entry name" value="LuxR_C_like"/>
    <property type="match status" value="1"/>
</dbReference>
<dbReference type="SUPFAM" id="SSF46894">
    <property type="entry name" value="C-terminal effector domain of the bipartite response regulators"/>
    <property type="match status" value="1"/>
</dbReference>
<feature type="domain" description="HTH luxR-type" evidence="3">
    <location>
        <begin position="130"/>
        <end position="195"/>
    </location>
</feature>
<dbReference type="PROSITE" id="PS50043">
    <property type="entry name" value="HTH_LUXR_2"/>
    <property type="match status" value="1"/>
</dbReference>
<dbReference type="SMART" id="SM00421">
    <property type="entry name" value="HTH_LUXR"/>
    <property type="match status" value="1"/>
</dbReference>
<keyword evidence="1 4" id="KW-0238">DNA-binding</keyword>
<dbReference type="EMBL" id="JACCAA010000001">
    <property type="protein sequence ID" value="NYG58397.1"/>
    <property type="molecule type" value="Genomic_DNA"/>
</dbReference>
<sequence length="216" mass="23948">MNDYEVVIRGLANMLRNYTSEVSIVELDANKRVGRPVDVALYDTFAATQGDRDEIRRLIANPEVERVAVYTWNFTPHLADDSMSHGVCGYLSKGLPARELVKAIQQIHEGQVVVSPKPSHSGAAATGGDWPGREEGLTEREAEVLALITQGFDNAAIADRMGLSPNSIKSYIRTCYRRIDVANRSNAILWGVKHGFTPDHLRITDTADINRTEDKK</sequence>
<reference evidence="4 5" key="1">
    <citation type="submission" date="2020-07" db="EMBL/GenBank/DDBJ databases">
        <title>Sequencing the genomes of 1000 actinobacteria strains.</title>
        <authorList>
            <person name="Klenk H.-P."/>
        </authorList>
    </citation>
    <scope>NUCLEOTIDE SEQUENCE [LARGE SCALE GENOMIC DNA]</scope>
    <source>
        <strain evidence="4 5">DSM 23819</strain>
    </source>
</reference>
<dbReference type="InterPro" id="IPR016032">
    <property type="entry name" value="Sig_transdc_resp-reg_C-effctor"/>
</dbReference>
<dbReference type="PRINTS" id="PR00038">
    <property type="entry name" value="HTHLUXR"/>
</dbReference>
<feature type="region of interest" description="Disordered" evidence="2">
    <location>
        <begin position="115"/>
        <end position="134"/>
    </location>
</feature>
<accession>A0A7Y9S0S8</accession>
<dbReference type="GO" id="GO:0006355">
    <property type="term" value="P:regulation of DNA-templated transcription"/>
    <property type="evidence" value="ECO:0007669"/>
    <property type="project" value="InterPro"/>
</dbReference>
<dbReference type="AlphaFoldDB" id="A0A7Y9S0S8"/>
<organism evidence="4 5">
    <name type="scientific">Nocardioides daedukensis</name>
    <dbReference type="NCBI Taxonomy" id="634462"/>
    <lineage>
        <taxon>Bacteria</taxon>
        <taxon>Bacillati</taxon>
        <taxon>Actinomycetota</taxon>
        <taxon>Actinomycetes</taxon>
        <taxon>Propionibacteriales</taxon>
        <taxon>Nocardioidaceae</taxon>
        <taxon>Nocardioides</taxon>
    </lineage>
</organism>
<dbReference type="Gene3D" id="3.40.50.2300">
    <property type="match status" value="1"/>
</dbReference>
<evidence type="ECO:0000256" key="1">
    <source>
        <dbReference type="ARBA" id="ARBA00023125"/>
    </source>
</evidence>
<dbReference type="PANTHER" id="PTHR43214">
    <property type="entry name" value="TWO-COMPONENT RESPONSE REGULATOR"/>
    <property type="match status" value="1"/>
</dbReference>
<gene>
    <name evidence="4" type="ORF">BJ980_001320</name>
</gene>
<dbReference type="InterPro" id="IPR011006">
    <property type="entry name" value="CheY-like_superfamily"/>
</dbReference>
<evidence type="ECO:0000259" key="3">
    <source>
        <dbReference type="PROSITE" id="PS50043"/>
    </source>
</evidence>
<protein>
    <submittedName>
        <fullName evidence="4">DNA-binding NarL/FixJ family response regulator</fullName>
    </submittedName>
</protein>
<evidence type="ECO:0000313" key="4">
    <source>
        <dbReference type="EMBL" id="NYG58397.1"/>
    </source>
</evidence>